<feature type="transmembrane region" description="Helical" evidence="6">
    <location>
        <begin position="179"/>
        <end position="199"/>
    </location>
</feature>
<dbReference type="OrthoDB" id="2015447at2759"/>
<dbReference type="PANTHER" id="PTHR23510">
    <property type="entry name" value="INNER MEMBRANE TRANSPORT PROTEIN YAJR"/>
    <property type="match status" value="1"/>
</dbReference>
<accession>A0A6A4IR59</accession>
<dbReference type="Pfam" id="PF07690">
    <property type="entry name" value="MFS_1"/>
    <property type="match status" value="1"/>
</dbReference>
<evidence type="ECO:0000256" key="3">
    <source>
        <dbReference type="ARBA" id="ARBA00022989"/>
    </source>
</evidence>
<dbReference type="InterPro" id="IPR051068">
    <property type="entry name" value="MFS_Domain-Containing_Protein"/>
</dbReference>
<feature type="compositionally biased region" description="Low complexity" evidence="5">
    <location>
        <begin position="1"/>
        <end position="16"/>
    </location>
</feature>
<dbReference type="AlphaFoldDB" id="A0A6A4IR59"/>
<reference evidence="7" key="1">
    <citation type="journal article" date="2019" name="Environ. Microbiol.">
        <title>Fungal ecological strategies reflected in gene transcription - a case study of two litter decomposers.</title>
        <authorList>
            <person name="Barbi F."/>
            <person name="Kohler A."/>
            <person name="Barry K."/>
            <person name="Baskaran P."/>
            <person name="Daum C."/>
            <person name="Fauchery L."/>
            <person name="Ihrmark K."/>
            <person name="Kuo A."/>
            <person name="LaButti K."/>
            <person name="Lipzen A."/>
            <person name="Morin E."/>
            <person name="Grigoriev I.V."/>
            <person name="Henrissat B."/>
            <person name="Lindahl B."/>
            <person name="Martin F."/>
        </authorList>
    </citation>
    <scope>NUCLEOTIDE SEQUENCE</scope>
    <source>
        <strain evidence="7">JB14</strain>
    </source>
</reference>
<name>A0A6A4IR59_9AGAR</name>
<feature type="transmembrane region" description="Helical" evidence="6">
    <location>
        <begin position="137"/>
        <end position="158"/>
    </location>
</feature>
<dbReference type="SUPFAM" id="SSF103473">
    <property type="entry name" value="MFS general substrate transporter"/>
    <property type="match status" value="1"/>
</dbReference>
<keyword evidence="2 6" id="KW-0812">Transmembrane</keyword>
<dbReference type="EMBL" id="ML769385">
    <property type="protein sequence ID" value="KAE9410625.1"/>
    <property type="molecule type" value="Genomic_DNA"/>
</dbReference>
<dbReference type="Proteomes" id="UP000799118">
    <property type="component" value="Unassembled WGS sequence"/>
</dbReference>
<evidence type="ECO:0000256" key="4">
    <source>
        <dbReference type="ARBA" id="ARBA00023136"/>
    </source>
</evidence>
<feature type="transmembrane region" description="Helical" evidence="6">
    <location>
        <begin position="74"/>
        <end position="101"/>
    </location>
</feature>
<comment type="subcellular location">
    <subcellularLocation>
        <location evidence="1">Membrane</location>
        <topology evidence="1">Multi-pass membrane protein</topology>
    </subcellularLocation>
</comment>
<dbReference type="Gene3D" id="1.20.1250.20">
    <property type="entry name" value="MFS general substrate transporter like domains"/>
    <property type="match status" value="1"/>
</dbReference>
<protein>
    <submittedName>
        <fullName evidence="7">MFS general substrate transporter</fullName>
    </submittedName>
</protein>
<evidence type="ECO:0000256" key="5">
    <source>
        <dbReference type="SAM" id="MobiDB-lite"/>
    </source>
</evidence>
<feature type="transmembrane region" description="Helical" evidence="6">
    <location>
        <begin position="50"/>
        <end position="68"/>
    </location>
</feature>
<dbReference type="InterPro" id="IPR011701">
    <property type="entry name" value="MFS"/>
</dbReference>
<evidence type="ECO:0000256" key="2">
    <source>
        <dbReference type="ARBA" id="ARBA00022692"/>
    </source>
</evidence>
<feature type="region of interest" description="Disordered" evidence="5">
    <location>
        <begin position="1"/>
        <end position="39"/>
    </location>
</feature>
<feature type="compositionally biased region" description="Polar residues" evidence="5">
    <location>
        <begin position="17"/>
        <end position="32"/>
    </location>
</feature>
<evidence type="ECO:0000313" key="7">
    <source>
        <dbReference type="EMBL" id="KAE9410625.1"/>
    </source>
</evidence>
<feature type="transmembrane region" description="Helical" evidence="6">
    <location>
        <begin position="113"/>
        <end position="131"/>
    </location>
</feature>
<evidence type="ECO:0000256" key="6">
    <source>
        <dbReference type="SAM" id="Phobius"/>
    </source>
</evidence>
<dbReference type="GO" id="GO:0022857">
    <property type="term" value="F:transmembrane transporter activity"/>
    <property type="evidence" value="ECO:0007669"/>
    <property type="project" value="InterPro"/>
</dbReference>
<evidence type="ECO:0000256" key="1">
    <source>
        <dbReference type="ARBA" id="ARBA00004141"/>
    </source>
</evidence>
<dbReference type="GO" id="GO:0016020">
    <property type="term" value="C:membrane"/>
    <property type="evidence" value="ECO:0007669"/>
    <property type="project" value="UniProtKB-SubCell"/>
</dbReference>
<evidence type="ECO:0000313" key="8">
    <source>
        <dbReference type="Proteomes" id="UP000799118"/>
    </source>
</evidence>
<keyword evidence="8" id="KW-1185">Reference proteome</keyword>
<proteinExistence type="predicted"/>
<feature type="transmembrane region" description="Helical" evidence="6">
    <location>
        <begin position="344"/>
        <end position="367"/>
    </location>
</feature>
<gene>
    <name evidence="7" type="ORF">BT96DRAFT_961974</name>
</gene>
<feature type="transmembrane region" description="Helical" evidence="6">
    <location>
        <begin position="416"/>
        <end position="442"/>
    </location>
</feature>
<feature type="transmembrane region" description="Helical" evidence="6">
    <location>
        <begin position="304"/>
        <end position="324"/>
    </location>
</feature>
<keyword evidence="3 6" id="KW-1133">Transmembrane helix</keyword>
<feature type="transmembrane region" description="Helical" evidence="6">
    <location>
        <begin position="374"/>
        <end position="396"/>
    </location>
</feature>
<organism evidence="7 8">
    <name type="scientific">Gymnopus androsaceus JB14</name>
    <dbReference type="NCBI Taxonomy" id="1447944"/>
    <lineage>
        <taxon>Eukaryota</taxon>
        <taxon>Fungi</taxon>
        <taxon>Dikarya</taxon>
        <taxon>Basidiomycota</taxon>
        <taxon>Agaricomycotina</taxon>
        <taxon>Agaricomycetes</taxon>
        <taxon>Agaricomycetidae</taxon>
        <taxon>Agaricales</taxon>
        <taxon>Marasmiineae</taxon>
        <taxon>Omphalotaceae</taxon>
        <taxon>Gymnopus</taxon>
    </lineage>
</organism>
<feature type="transmembrane region" description="Helical" evidence="6">
    <location>
        <begin position="219"/>
        <end position="237"/>
    </location>
</feature>
<sequence>MASTVVVSASSPSNTVKTSPNVSENFARTSSDSDADLTDPELKLPKQSSLVIMLLANALLQVSFFIIVSSSNEYALHLGGTSTFSGVVIGIPTVFSGLTLIPLMKYDKGGYSLALNVSCAASICGLVLYGCAYKANWLYLILLGRITSGIGFAQWMYCKRFCSDPRIVGIRRRTTLASWLIVGNGVGMGLGPLFGGIFYKYVGFGKGAGDLWNGFTSPAWILAGVWAAYWVAVRIWFEDVVDTPPSAGSHPESIELEEKTPVQLMETSNSDNAVASGTSFPIMPPRSLSPPHELPNDKLGYSQWASVICICYFAALSFFVLGAWEANIPVFGAANPSLNFSPFSAGNFLAIGALGCFPFFILNLFLARRVQDRYTLMFGSGLGGSALIVFLILVSLDKTASGGSTDWISNQIGVGSAPAFFICWFAVALGFNVASTVTFSLLSKQLPPTPRWNGISSVFVQYSNFLGRVTGAVWGGAGVSVGMSRYAGLEVGITLGGMAFATCVWKHLKAKTG</sequence>
<keyword evidence="4 6" id="KW-0472">Membrane</keyword>
<dbReference type="InterPro" id="IPR036259">
    <property type="entry name" value="MFS_trans_sf"/>
</dbReference>
<dbReference type="PANTHER" id="PTHR23510:SF64">
    <property type="entry name" value="INNER MEMBRANE TRANSPORT PROTEIN YAJR"/>
    <property type="match status" value="1"/>
</dbReference>